<evidence type="ECO:0000256" key="5">
    <source>
        <dbReference type="ARBA" id="ARBA00022670"/>
    </source>
</evidence>
<keyword evidence="6 11" id="KW-0378">Hydrolase</keyword>
<accession>A0ABR2HXD9</accession>
<keyword evidence="14" id="KW-1185">Reference proteome</keyword>
<comment type="caution">
    <text evidence="13">The sequence shown here is derived from an EMBL/GenBank/DDBJ whole genome shotgun (WGS) entry which is preliminary data.</text>
</comment>
<comment type="similarity">
    <text evidence="2 11">Belongs to the peptidase C54 family.</text>
</comment>
<dbReference type="Pfam" id="PF03416">
    <property type="entry name" value="Peptidase_C54"/>
    <property type="match status" value="1"/>
</dbReference>
<comment type="function">
    <text evidence="11">Cysteine protease that plays a key role in autophagy by mediating both proteolytic activation and delipidation of ATG8 family proteins.</text>
</comment>
<dbReference type="InterPro" id="IPR005078">
    <property type="entry name" value="Peptidase_C54"/>
</dbReference>
<evidence type="ECO:0000256" key="2">
    <source>
        <dbReference type="ARBA" id="ARBA00010958"/>
    </source>
</evidence>
<keyword evidence="7" id="KW-0788">Thiol protease</keyword>
<evidence type="ECO:0000313" key="14">
    <source>
        <dbReference type="Proteomes" id="UP001470230"/>
    </source>
</evidence>
<gene>
    <name evidence="13" type="ORF">M9Y10_016829</name>
</gene>
<evidence type="ECO:0000256" key="4">
    <source>
        <dbReference type="ARBA" id="ARBA00022490"/>
    </source>
</evidence>
<organism evidence="13 14">
    <name type="scientific">Tritrichomonas musculus</name>
    <dbReference type="NCBI Taxonomy" id="1915356"/>
    <lineage>
        <taxon>Eukaryota</taxon>
        <taxon>Metamonada</taxon>
        <taxon>Parabasalia</taxon>
        <taxon>Tritrichomonadida</taxon>
        <taxon>Tritrichomonadidae</taxon>
        <taxon>Tritrichomonas</taxon>
    </lineage>
</organism>
<evidence type="ECO:0000259" key="12">
    <source>
        <dbReference type="Pfam" id="PF03416"/>
    </source>
</evidence>
<evidence type="ECO:0000256" key="10">
    <source>
        <dbReference type="ARBA" id="ARBA00029362"/>
    </source>
</evidence>
<evidence type="ECO:0000256" key="6">
    <source>
        <dbReference type="ARBA" id="ARBA00022801"/>
    </source>
</evidence>
<evidence type="ECO:0000256" key="9">
    <source>
        <dbReference type="ARBA" id="ARBA00023006"/>
    </source>
</evidence>
<keyword evidence="4 11" id="KW-0963">Cytoplasm</keyword>
<comment type="subcellular location">
    <subcellularLocation>
        <location evidence="1 11">Cytoplasm</location>
    </subcellularLocation>
</comment>
<dbReference type="Proteomes" id="UP001470230">
    <property type="component" value="Unassembled WGS sequence"/>
</dbReference>
<keyword evidence="8 11" id="KW-0653">Protein transport</keyword>
<protein>
    <recommendedName>
        <fullName evidence="11">Cysteine protease</fullName>
        <ecNumber evidence="11">3.4.22.-</ecNumber>
    </recommendedName>
</protein>
<keyword evidence="9 11" id="KW-0072">Autophagy</keyword>
<sequence>MFNYIKGLWKHTDDDSNVEEFKNRPRFTYRSDFAPILGTSIISDVGWGCCYRCCQGIVAQYIKLYQAISPELFQKKFGIIENFLSLFFDTEKSVFSIHSLVSATKEIGVAPGEWAKPSQVAQAFCKIFDRYSLSYYYLVDSIFEPSKIENIEYPIIIMIPLKCGLQTFDKSLAPFIKHVFSLQSIIGMVSGYSGSAYYVVKINESDEVFYFDPHVVQPAALSDESHDTFYNQKVMKMSLSQLNPSILMCFACFDKESAFKLMENLVTFQDTPIMCSENVSDIVNERVLDIDDLDLS</sequence>
<evidence type="ECO:0000256" key="11">
    <source>
        <dbReference type="RuleBase" id="RU363115"/>
    </source>
</evidence>
<dbReference type="PANTHER" id="PTHR22624">
    <property type="entry name" value="CYSTEINE PROTEASE ATG4"/>
    <property type="match status" value="1"/>
</dbReference>
<evidence type="ECO:0000256" key="1">
    <source>
        <dbReference type="ARBA" id="ARBA00004496"/>
    </source>
</evidence>
<proteinExistence type="inferred from homology"/>
<comment type="catalytic activity">
    <reaction evidence="10">
        <text>[protein]-C-terminal L-amino acid-glycyl-phosphatidylethanolamide + H2O = [protein]-C-terminal L-amino acid-glycine + a 1,2-diacyl-sn-glycero-3-phosphoethanolamine</text>
        <dbReference type="Rhea" id="RHEA:67548"/>
        <dbReference type="Rhea" id="RHEA-COMP:17323"/>
        <dbReference type="Rhea" id="RHEA-COMP:17324"/>
        <dbReference type="ChEBI" id="CHEBI:15377"/>
        <dbReference type="ChEBI" id="CHEBI:64612"/>
        <dbReference type="ChEBI" id="CHEBI:172940"/>
        <dbReference type="ChEBI" id="CHEBI:172941"/>
    </reaction>
    <physiologicalReaction direction="left-to-right" evidence="10">
        <dbReference type="Rhea" id="RHEA:67549"/>
    </physiologicalReaction>
</comment>
<evidence type="ECO:0000256" key="8">
    <source>
        <dbReference type="ARBA" id="ARBA00022927"/>
    </source>
</evidence>
<dbReference type="InterPro" id="IPR046792">
    <property type="entry name" value="Peptidase_C54_cat"/>
</dbReference>
<evidence type="ECO:0000256" key="3">
    <source>
        <dbReference type="ARBA" id="ARBA00022448"/>
    </source>
</evidence>
<name>A0ABR2HXD9_9EUKA</name>
<dbReference type="PANTHER" id="PTHR22624:SF49">
    <property type="entry name" value="CYSTEINE PROTEASE"/>
    <property type="match status" value="1"/>
</dbReference>
<evidence type="ECO:0000256" key="7">
    <source>
        <dbReference type="ARBA" id="ARBA00022807"/>
    </source>
</evidence>
<reference evidence="13 14" key="1">
    <citation type="submission" date="2024-04" db="EMBL/GenBank/DDBJ databases">
        <title>Tritrichomonas musculus Genome.</title>
        <authorList>
            <person name="Alves-Ferreira E."/>
            <person name="Grigg M."/>
            <person name="Lorenzi H."/>
            <person name="Galac M."/>
        </authorList>
    </citation>
    <scope>NUCLEOTIDE SEQUENCE [LARGE SCALE GENOMIC DNA]</scope>
    <source>
        <strain evidence="13 14">EAF2021</strain>
    </source>
</reference>
<evidence type="ECO:0000313" key="13">
    <source>
        <dbReference type="EMBL" id="KAK8854270.1"/>
    </source>
</evidence>
<dbReference type="GO" id="GO:0006508">
    <property type="term" value="P:proteolysis"/>
    <property type="evidence" value="ECO:0007669"/>
    <property type="project" value="UniProtKB-KW"/>
</dbReference>
<dbReference type="SUPFAM" id="SSF54001">
    <property type="entry name" value="Cysteine proteinases"/>
    <property type="match status" value="1"/>
</dbReference>
<dbReference type="InterPro" id="IPR038765">
    <property type="entry name" value="Papain-like_cys_pep_sf"/>
</dbReference>
<keyword evidence="5 11" id="KW-0645">Protease</keyword>
<keyword evidence="3" id="KW-0813">Transport</keyword>
<dbReference type="EMBL" id="JAPFFF010000021">
    <property type="protein sequence ID" value="KAK8854270.1"/>
    <property type="molecule type" value="Genomic_DNA"/>
</dbReference>
<feature type="domain" description="Peptidase C54 catalytic" evidence="12">
    <location>
        <begin position="18"/>
        <end position="262"/>
    </location>
</feature>
<dbReference type="GO" id="GO:0008233">
    <property type="term" value="F:peptidase activity"/>
    <property type="evidence" value="ECO:0007669"/>
    <property type="project" value="UniProtKB-KW"/>
</dbReference>
<dbReference type="EC" id="3.4.22.-" evidence="11"/>